<dbReference type="AlphaFoldDB" id="A0A1T4QF60"/>
<dbReference type="PIRSF" id="PIRSF000124">
    <property type="entry name" value="UDPglc_GDPman_dh"/>
    <property type="match status" value="1"/>
</dbReference>
<dbReference type="EMBL" id="FUXI01000029">
    <property type="protein sequence ID" value="SKA02141.1"/>
    <property type="molecule type" value="Genomic_DNA"/>
</dbReference>
<keyword evidence="5" id="KW-1185">Reference proteome</keyword>
<evidence type="ECO:0000256" key="1">
    <source>
        <dbReference type="ARBA" id="ARBA00015132"/>
    </source>
</evidence>
<dbReference type="InterPro" id="IPR036220">
    <property type="entry name" value="UDP-Glc/GDP-Man_DH_C_sf"/>
</dbReference>
<dbReference type="GO" id="GO:0051287">
    <property type="term" value="F:NAD binding"/>
    <property type="evidence" value="ECO:0007669"/>
    <property type="project" value="InterPro"/>
</dbReference>
<dbReference type="SUPFAM" id="SSF52413">
    <property type="entry name" value="UDP-glucose/GDP-mannose dehydrogenase C-terminal domain"/>
    <property type="match status" value="1"/>
</dbReference>
<dbReference type="InterPro" id="IPR036291">
    <property type="entry name" value="NAD(P)-bd_dom_sf"/>
</dbReference>
<dbReference type="SUPFAM" id="SSF48179">
    <property type="entry name" value="6-phosphogluconate dehydrogenase C-terminal domain-like"/>
    <property type="match status" value="1"/>
</dbReference>
<evidence type="ECO:0000313" key="5">
    <source>
        <dbReference type="Proteomes" id="UP000190328"/>
    </source>
</evidence>
<dbReference type="InterPro" id="IPR014026">
    <property type="entry name" value="UDP-Glc/GDP-Man_DH_dimer"/>
</dbReference>
<gene>
    <name evidence="4" type="ORF">SAMN02745116_02166</name>
</gene>
<evidence type="ECO:0000259" key="3">
    <source>
        <dbReference type="Pfam" id="PF00984"/>
    </source>
</evidence>
<comment type="similarity">
    <text evidence="2">Belongs to the UDP-glucose/GDP-mannose dehydrogenase family.</text>
</comment>
<reference evidence="5" key="1">
    <citation type="submission" date="2017-02" db="EMBL/GenBank/DDBJ databases">
        <authorList>
            <person name="Varghese N."/>
            <person name="Submissions S."/>
        </authorList>
    </citation>
    <scope>NUCLEOTIDE SEQUENCE [LARGE SCALE GENOMIC DNA]</scope>
    <source>
        <strain evidence="5">ATCC BAA-1030</strain>
    </source>
</reference>
<sequence>MKKKTKIRWSASFRKAVLHGEYLVITTPIDYDEKKRSFDTTVIEFLMSKALEINPESKFVIKTTIPIGYIETLKEKFSNLNHIIFFSDFSRKESELYDNLYPTRLIIGDSTEDGKRIGEVYARNVWESDVEILYATETEAEAIKLFSNAYLSLRLAFFNELDTFATINELDCKKIIQGLSLDPRIGNHYNKPSFGFDGHFLPKDTKQLKANFWNVPERLISAIIESNKIRHDFVALNILQKTPKTIGVYRLGIEKERGNSYYCSVLEVIKRLKENGAKILIYEPRHIGPKFDGINVVHDLQEFKRQSEVILANRVDDDLFDVKDKVHTHDVFGLD</sequence>
<dbReference type="STRING" id="263852.SAMN02745116_02166"/>
<accession>A0A1T4QF60</accession>
<name>A0A1T4QF60_9ENTE</name>
<dbReference type="GO" id="GO:0016616">
    <property type="term" value="F:oxidoreductase activity, acting on the CH-OH group of donors, NAD or NADP as acceptor"/>
    <property type="evidence" value="ECO:0007669"/>
    <property type="project" value="InterPro"/>
</dbReference>
<dbReference type="SUPFAM" id="SSF51735">
    <property type="entry name" value="NAD(P)-binding Rossmann-fold domains"/>
    <property type="match status" value="1"/>
</dbReference>
<dbReference type="InterPro" id="IPR008927">
    <property type="entry name" value="6-PGluconate_DH-like_C_sf"/>
</dbReference>
<evidence type="ECO:0000256" key="2">
    <source>
        <dbReference type="PIRNR" id="PIRNR000124"/>
    </source>
</evidence>
<dbReference type="PANTHER" id="PTHR43750">
    <property type="entry name" value="UDP-GLUCOSE 6-DEHYDROGENASE TUAD"/>
    <property type="match status" value="1"/>
</dbReference>
<dbReference type="PANTHER" id="PTHR43750:SF2">
    <property type="entry name" value="UDP-GLUCOSE 6-DEHYDROGENASE"/>
    <property type="match status" value="1"/>
</dbReference>
<dbReference type="Gene3D" id="3.40.50.720">
    <property type="entry name" value="NAD(P)-binding Rossmann-like Domain"/>
    <property type="match status" value="2"/>
</dbReference>
<dbReference type="RefSeq" id="WP_234984659.1">
    <property type="nucleotide sequence ID" value="NZ_FUXI01000029.1"/>
</dbReference>
<dbReference type="Gene3D" id="1.10.1040.10">
    <property type="entry name" value="N-(1-d-carboxylethyl)-l-norvaline Dehydrogenase, domain 2"/>
    <property type="match status" value="1"/>
</dbReference>
<dbReference type="Proteomes" id="UP000190328">
    <property type="component" value="Unassembled WGS sequence"/>
</dbReference>
<feature type="domain" description="UDP-glucose/GDP-mannose dehydrogenase dimerisation" evidence="3">
    <location>
        <begin position="139"/>
        <end position="228"/>
    </location>
</feature>
<dbReference type="InterPro" id="IPR017476">
    <property type="entry name" value="UDP-Glc/GDP-Man"/>
</dbReference>
<evidence type="ECO:0000313" key="4">
    <source>
        <dbReference type="EMBL" id="SKA02141.1"/>
    </source>
</evidence>
<proteinExistence type="inferred from homology"/>
<organism evidence="4 5">
    <name type="scientific">Pilibacter termitis</name>
    <dbReference type="NCBI Taxonomy" id="263852"/>
    <lineage>
        <taxon>Bacteria</taxon>
        <taxon>Bacillati</taxon>
        <taxon>Bacillota</taxon>
        <taxon>Bacilli</taxon>
        <taxon>Lactobacillales</taxon>
        <taxon>Enterococcaceae</taxon>
        <taxon>Pilibacter</taxon>
    </lineage>
</organism>
<dbReference type="Pfam" id="PF00984">
    <property type="entry name" value="UDPG_MGDP_dh"/>
    <property type="match status" value="1"/>
</dbReference>
<dbReference type="InterPro" id="IPR013328">
    <property type="entry name" value="6PGD_dom2"/>
</dbReference>
<protein>
    <recommendedName>
        <fullName evidence="1">UDP-glucose 6-dehydrogenase</fullName>
    </recommendedName>
</protein>